<feature type="transmembrane region" description="Helical" evidence="4">
    <location>
        <begin position="240"/>
        <end position="260"/>
    </location>
</feature>
<dbReference type="InterPro" id="IPR050003">
    <property type="entry name" value="HgcAB-like"/>
</dbReference>
<evidence type="ECO:0000313" key="6">
    <source>
        <dbReference type="EMBL" id="MCA9728978.1"/>
    </source>
</evidence>
<dbReference type="Gene3D" id="3.30.70.20">
    <property type="match status" value="1"/>
</dbReference>
<keyword evidence="2" id="KW-0408">Iron</keyword>
<accession>A0A956M0Z8</accession>
<keyword evidence="4" id="KW-0812">Transmembrane</keyword>
<protein>
    <submittedName>
        <fullName evidence="6">4Fe-4S binding protein</fullName>
    </submittedName>
</protein>
<evidence type="ECO:0000256" key="1">
    <source>
        <dbReference type="ARBA" id="ARBA00022723"/>
    </source>
</evidence>
<evidence type="ECO:0000256" key="3">
    <source>
        <dbReference type="ARBA" id="ARBA00023014"/>
    </source>
</evidence>
<keyword evidence="4" id="KW-0472">Membrane</keyword>
<sequence length="364" mass="39516">MTGLRDTVLRLFPHAVSPGLRRIGNPSPEAPVLITGNYALTVRRLESVLRGYDAWLLIANSRGINVWCAAGGGHFTHHDVIAAIRSGRLAEHVSHRRVILPQLAATGIEPKRILEAAGFEGRWGPARLEDLPEFIERGCRVKRSHRRMRFPAWERAEIATMWAVPIAVLAGLVLIFTSGARIAVASVGAVVAEVFVIFLALPRVPIVGRFRWLTFAGAAFLAAAVAAGALQIWGGLDGSALVALCAAVTIAAAILSLDIAGTTPLHPGTINSIGNHYHLELVEDRCKGAADCVQVCPRNVLQMKGRERRVQIARPEDCMLCGSCIVQCPHDAFRFRFEDGRLVEPETIRATHLNLLGRRSAGRS</sequence>
<dbReference type="NCBIfam" id="NF043039">
    <property type="entry name" value="HgcAB_like"/>
    <property type="match status" value="1"/>
</dbReference>
<dbReference type="PANTHER" id="PTHR43122:SF2">
    <property type="entry name" value="FERREDOXIN SUBUNIT OF PYRUVATE:FLAVODOXIN OXIDOREDUCTASE"/>
    <property type="match status" value="1"/>
</dbReference>
<dbReference type="InterPro" id="IPR017900">
    <property type="entry name" value="4Fe4S_Fe_S_CS"/>
</dbReference>
<dbReference type="GO" id="GO:0051536">
    <property type="term" value="F:iron-sulfur cluster binding"/>
    <property type="evidence" value="ECO:0007669"/>
    <property type="project" value="UniProtKB-KW"/>
</dbReference>
<dbReference type="InterPro" id="IPR017896">
    <property type="entry name" value="4Fe4S_Fe-S-bd"/>
</dbReference>
<dbReference type="PROSITE" id="PS00198">
    <property type="entry name" value="4FE4S_FER_1"/>
    <property type="match status" value="1"/>
</dbReference>
<reference evidence="6" key="1">
    <citation type="submission" date="2020-04" db="EMBL/GenBank/DDBJ databases">
        <authorList>
            <person name="Zhang T."/>
        </authorList>
    </citation>
    <scope>NUCLEOTIDE SEQUENCE</scope>
    <source>
        <strain evidence="6">HKST-UBA01</strain>
    </source>
</reference>
<dbReference type="AlphaFoldDB" id="A0A956M0Z8"/>
<feature type="transmembrane region" description="Helical" evidence="4">
    <location>
        <begin position="156"/>
        <end position="176"/>
    </location>
</feature>
<name>A0A956M0Z8_UNCEI</name>
<dbReference type="PANTHER" id="PTHR43122">
    <property type="entry name" value="FERREDOXIN SUBUNIT OF PYRUVATE:FLAVODOXIN OXIDOREDUCTASE-RELATED"/>
    <property type="match status" value="1"/>
</dbReference>
<keyword evidence="3" id="KW-0411">Iron-sulfur</keyword>
<dbReference type="Pfam" id="PF12838">
    <property type="entry name" value="Fer4_7"/>
    <property type="match status" value="1"/>
</dbReference>
<proteinExistence type="predicted"/>
<dbReference type="Proteomes" id="UP000697710">
    <property type="component" value="Unassembled WGS sequence"/>
</dbReference>
<evidence type="ECO:0000259" key="5">
    <source>
        <dbReference type="PROSITE" id="PS51379"/>
    </source>
</evidence>
<organism evidence="6 7">
    <name type="scientific">Eiseniibacteriota bacterium</name>
    <dbReference type="NCBI Taxonomy" id="2212470"/>
    <lineage>
        <taxon>Bacteria</taxon>
        <taxon>Candidatus Eiseniibacteriota</taxon>
    </lineage>
</organism>
<dbReference type="EMBL" id="JAGQHR010000534">
    <property type="protein sequence ID" value="MCA9728978.1"/>
    <property type="molecule type" value="Genomic_DNA"/>
</dbReference>
<feature type="transmembrane region" description="Helical" evidence="4">
    <location>
        <begin position="182"/>
        <end position="201"/>
    </location>
</feature>
<feature type="domain" description="4Fe-4S ferredoxin-type" evidence="5">
    <location>
        <begin position="277"/>
        <end position="306"/>
    </location>
</feature>
<keyword evidence="1" id="KW-0479">Metal-binding</keyword>
<feature type="transmembrane region" description="Helical" evidence="4">
    <location>
        <begin position="213"/>
        <end position="234"/>
    </location>
</feature>
<comment type="caution">
    <text evidence="6">The sequence shown here is derived from an EMBL/GenBank/DDBJ whole genome shotgun (WGS) entry which is preliminary data.</text>
</comment>
<dbReference type="Gene3D" id="3.40.50.11600">
    <property type="match status" value="1"/>
</dbReference>
<gene>
    <name evidence="6" type="ORF">KC729_14900</name>
</gene>
<dbReference type="SUPFAM" id="SSF54862">
    <property type="entry name" value="4Fe-4S ferredoxins"/>
    <property type="match status" value="1"/>
</dbReference>
<dbReference type="PROSITE" id="PS51379">
    <property type="entry name" value="4FE4S_FER_2"/>
    <property type="match status" value="2"/>
</dbReference>
<dbReference type="InterPro" id="IPR016041">
    <property type="entry name" value="Ac-CoA_synth_d_su_TIM-brl"/>
</dbReference>
<keyword evidence="4" id="KW-1133">Transmembrane helix</keyword>
<evidence type="ECO:0000313" key="7">
    <source>
        <dbReference type="Proteomes" id="UP000697710"/>
    </source>
</evidence>
<evidence type="ECO:0000256" key="2">
    <source>
        <dbReference type="ARBA" id="ARBA00023004"/>
    </source>
</evidence>
<dbReference type="GO" id="GO:0046872">
    <property type="term" value="F:metal ion binding"/>
    <property type="evidence" value="ECO:0007669"/>
    <property type="project" value="UniProtKB-KW"/>
</dbReference>
<reference evidence="6" key="2">
    <citation type="journal article" date="2021" name="Microbiome">
        <title>Successional dynamics and alternative stable states in a saline activated sludge microbial community over 9 years.</title>
        <authorList>
            <person name="Wang Y."/>
            <person name="Ye J."/>
            <person name="Ju F."/>
            <person name="Liu L."/>
            <person name="Boyd J.A."/>
            <person name="Deng Y."/>
            <person name="Parks D.H."/>
            <person name="Jiang X."/>
            <person name="Yin X."/>
            <person name="Woodcroft B.J."/>
            <person name="Tyson G.W."/>
            <person name="Hugenholtz P."/>
            <person name="Polz M.F."/>
            <person name="Zhang T."/>
        </authorList>
    </citation>
    <scope>NUCLEOTIDE SEQUENCE</scope>
    <source>
        <strain evidence="6">HKST-UBA01</strain>
    </source>
</reference>
<dbReference type="Pfam" id="PF03599">
    <property type="entry name" value="CdhD"/>
    <property type="match status" value="1"/>
</dbReference>
<evidence type="ECO:0000256" key="4">
    <source>
        <dbReference type="SAM" id="Phobius"/>
    </source>
</evidence>
<feature type="domain" description="4Fe-4S ferredoxin-type" evidence="5">
    <location>
        <begin position="308"/>
        <end position="338"/>
    </location>
</feature>